<dbReference type="Pfam" id="PF12290">
    <property type="entry name" value="DUF3802"/>
    <property type="match status" value="1"/>
</dbReference>
<dbReference type="RefSeq" id="WP_143869818.1">
    <property type="nucleotide sequence ID" value="NZ_CP041660.1"/>
</dbReference>
<dbReference type="EMBL" id="JBELOE010000254">
    <property type="protein sequence ID" value="MER2493146.1"/>
    <property type="molecule type" value="Genomic_DNA"/>
</dbReference>
<keyword evidence="2" id="KW-1185">Reference proteome</keyword>
<proteinExistence type="predicted"/>
<protein>
    <submittedName>
        <fullName evidence="1">DUF3802 family protein</fullName>
    </submittedName>
</protein>
<name>A0ABV1RJM8_9ALTE</name>
<comment type="caution">
    <text evidence="1">The sequence shown here is derived from an EMBL/GenBank/DDBJ whole genome shotgun (WGS) entry which is preliminary data.</text>
</comment>
<evidence type="ECO:0000313" key="2">
    <source>
        <dbReference type="Proteomes" id="UP001467690"/>
    </source>
</evidence>
<reference evidence="1 2" key="1">
    <citation type="submission" date="2024-06" db="EMBL/GenBank/DDBJ databases">
        <authorList>
            <person name="Chen R.Y."/>
        </authorList>
    </citation>
    <scope>NUCLEOTIDE SEQUENCE [LARGE SCALE GENOMIC DNA]</scope>
    <source>
        <strain evidence="1 2">D2</strain>
    </source>
</reference>
<evidence type="ECO:0000313" key="1">
    <source>
        <dbReference type="EMBL" id="MER2493146.1"/>
    </source>
</evidence>
<organism evidence="1 2">
    <name type="scientific">Catenovulum sediminis</name>
    <dbReference type="NCBI Taxonomy" id="1740262"/>
    <lineage>
        <taxon>Bacteria</taxon>
        <taxon>Pseudomonadati</taxon>
        <taxon>Pseudomonadota</taxon>
        <taxon>Gammaproteobacteria</taxon>
        <taxon>Alteromonadales</taxon>
        <taxon>Alteromonadaceae</taxon>
        <taxon>Catenovulum</taxon>
    </lineage>
</organism>
<sequence>MVTESQAYIELVSYFTENLDLFQPDSSEQTIDKSVRDLIEEHIAQKIMSFFAQHDGLDQDTRLDVVREADAIVTDLEEFLSRRLDQPATKAQEAFVVEFAGLIKNLFDSAFIK</sequence>
<dbReference type="Proteomes" id="UP001467690">
    <property type="component" value="Unassembled WGS sequence"/>
</dbReference>
<dbReference type="InterPro" id="IPR020979">
    <property type="entry name" value="Uncharacterised_A0KLC6"/>
</dbReference>
<accession>A0ABV1RJM8</accession>
<gene>
    <name evidence="1" type="ORF">ABS311_14785</name>
</gene>